<dbReference type="EMBL" id="PDLM01000006">
    <property type="protein sequence ID" value="RDW74946.1"/>
    <property type="molecule type" value="Genomic_DNA"/>
</dbReference>
<evidence type="ECO:0000256" key="1">
    <source>
        <dbReference type="ARBA" id="ARBA00022723"/>
    </source>
</evidence>
<dbReference type="InterPro" id="IPR036864">
    <property type="entry name" value="Zn2-C6_fun-type_DNA-bd_sf"/>
</dbReference>
<evidence type="ECO:0000256" key="3">
    <source>
        <dbReference type="SAM" id="MobiDB-lite"/>
    </source>
</evidence>
<evidence type="ECO:0000313" key="6">
    <source>
        <dbReference type="Proteomes" id="UP000256645"/>
    </source>
</evidence>
<dbReference type="InterPro" id="IPR004507">
    <property type="entry name" value="UbiX-like"/>
</dbReference>
<dbReference type="PANTHER" id="PTHR43374:SF1">
    <property type="entry name" value="FLAVIN PRENYLTRANSFERASE PAD1, MITOCHONDRIAL"/>
    <property type="match status" value="1"/>
</dbReference>
<dbReference type="GO" id="GO:0006351">
    <property type="term" value="P:DNA-templated transcription"/>
    <property type="evidence" value="ECO:0007669"/>
    <property type="project" value="InterPro"/>
</dbReference>
<dbReference type="GO" id="GO:0003677">
    <property type="term" value="F:DNA binding"/>
    <property type="evidence" value="ECO:0007669"/>
    <property type="project" value="InterPro"/>
</dbReference>
<dbReference type="OrthoDB" id="1747771at2759"/>
<dbReference type="CDD" id="cd00067">
    <property type="entry name" value="GAL4"/>
    <property type="match status" value="1"/>
</dbReference>
<reference evidence="5 6" key="1">
    <citation type="journal article" date="2018" name="IMA Fungus">
        <title>IMA Genome-F 9: Draft genome sequence of Annulohypoxylon stygium, Aspergillus mulundensis, Berkeleyomyces basicola (syn. Thielaviopsis basicola), Ceratocystis smalleyi, two Cercospora beticola strains, Coleophoma cylindrospora, Fusarium fracticaudum, Phialophora cf. hyalina, and Morchella septimelata.</title>
        <authorList>
            <person name="Wingfield B.D."/>
            <person name="Bills G.F."/>
            <person name="Dong Y."/>
            <person name="Huang W."/>
            <person name="Nel W.J."/>
            <person name="Swalarsk-Parry B.S."/>
            <person name="Vaghefi N."/>
            <person name="Wilken P.M."/>
            <person name="An Z."/>
            <person name="de Beer Z.W."/>
            <person name="De Vos L."/>
            <person name="Chen L."/>
            <person name="Duong T.A."/>
            <person name="Gao Y."/>
            <person name="Hammerbacher A."/>
            <person name="Kikkert J.R."/>
            <person name="Li Y."/>
            <person name="Li H."/>
            <person name="Li K."/>
            <person name="Li Q."/>
            <person name="Liu X."/>
            <person name="Ma X."/>
            <person name="Naidoo K."/>
            <person name="Pethybridge S.J."/>
            <person name="Sun J."/>
            <person name="Steenkamp E.T."/>
            <person name="van der Nest M.A."/>
            <person name="van Wyk S."/>
            <person name="Wingfield M.J."/>
            <person name="Xiong C."/>
            <person name="Yue Q."/>
            <person name="Zhang X."/>
        </authorList>
    </citation>
    <scope>NUCLEOTIDE SEQUENCE [LARGE SCALE GENOMIC DNA]</scope>
    <source>
        <strain evidence="5 6">BP6252</strain>
    </source>
</reference>
<dbReference type="InterPro" id="IPR007219">
    <property type="entry name" value="XnlR_reg_dom"/>
</dbReference>
<comment type="caution">
    <text evidence="5">The sequence shown here is derived from an EMBL/GenBank/DDBJ whole genome shotgun (WGS) entry which is preliminary data.</text>
</comment>
<sequence length="642" mass="71641">MDSVNELASRPDEEVRQILRQRKKRARTSCYPCRTRKVKCDGSAPCQNCAKRGYPELCSFTAQSQGRQSHGRGAPEPHAQSNADALEHRSSQGGDVLTSRLLTDTRSSIAIPGGAIVAGASNGIEQLMTDRDNNAQTTSYPESRDGTIIQESEEQDRRGPYLGTNSMPAFLRDSTSQVSPAQTTPNHSAEDAILPILGLKESRSIYPFMQESNTSLGRLNLDLFQALPVDREIIRLFRCYKLEAHPLSPIIPDIEQFELELCSYLETRAIKKGHSYNQKRPADEIQFQKPISWIGSLFAVLASGTQYSDSSVQERKSKSQLYTRYSFQCLRLANFLVRPSLLCVQTLLILGNVLQNDMKPEAAWILLGTTVRVAQSIGLHDDKNTSSSRYMLWPPATMAARTEKPFSENFSYKDAMDTLCDIIIRSNSIGTRHATPDFGSIQATVARIEHIRLKNIGHPIHSNIRQRCETCALDLHISFIIAWLCRPSLRGRHNLQSKTDVQVQLMDKCIENLLRSVRAFVQLHSLSIVASRSWAVIHNGLSSALLLGLLGETATNGEARDLLGEILDILSRDPEEQGRQGQNLDLDFELSAPHTRAVTALRQLYNNNSNNFTHNDMSNSSGMNPEISENQPQPAMSVERPE</sequence>
<proteinExistence type="predicted"/>
<evidence type="ECO:0000313" key="5">
    <source>
        <dbReference type="EMBL" id="RDW74946.1"/>
    </source>
</evidence>
<dbReference type="PROSITE" id="PS00463">
    <property type="entry name" value="ZN2_CY6_FUNGAL_1"/>
    <property type="match status" value="1"/>
</dbReference>
<dbReference type="Gene3D" id="4.10.240.10">
    <property type="entry name" value="Zn(2)-C6 fungal-type DNA-binding domain"/>
    <property type="match status" value="1"/>
</dbReference>
<feature type="compositionally biased region" description="Polar residues" evidence="3">
    <location>
        <begin position="609"/>
        <end position="634"/>
    </location>
</feature>
<dbReference type="Pfam" id="PF00172">
    <property type="entry name" value="Zn_clus"/>
    <property type="match status" value="1"/>
</dbReference>
<accession>A0A3D8RLY7</accession>
<protein>
    <recommendedName>
        <fullName evidence="4">Zn(2)-C6 fungal-type domain-containing protein</fullName>
    </recommendedName>
</protein>
<dbReference type="GO" id="GO:0000981">
    <property type="term" value="F:DNA-binding transcription factor activity, RNA polymerase II-specific"/>
    <property type="evidence" value="ECO:0007669"/>
    <property type="project" value="InterPro"/>
</dbReference>
<name>A0A3D8RLY7_9HELO</name>
<evidence type="ECO:0000256" key="2">
    <source>
        <dbReference type="ARBA" id="ARBA00023242"/>
    </source>
</evidence>
<dbReference type="GO" id="GO:0016831">
    <property type="term" value="F:carboxy-lyase activity"/>
    <property type="evidence" value="ECO:0007669"/>
    <property type="project" value="TreeGrafter"/>
</dbReference>
<dbReference type="PANTHER" id="PTHR43374">
    <property type="entry name" value="FLAVIN PRENYLTRANSFERASE"/>
    <property type="match status" value="1"/>
</dbReference>
<dbReference type="PROSITE" id="PS50048">
    <property type="entry name" value="ZN2_CY6_FUNGAL_2"/>
    <property type="match status" value="1"/>
</dbReference>
<dbReference type="InterPro" id="IPR001138">
    <property type="entry name" value="Zn2Cys6_DnaBD"/>
</dbReference>
<dbReference type="Pfam" id="PF04082">
    <property type="entry name" value="Fungal_trans"/>
    <property type="match status" value="1"/>
</dbReference>
<evidence type="ECO:0000259" key="4">
    <source>
        <dbReference type="PROSITE" id="PS50048"/>
    </source>
</evidence>
<dbReference type="AlphaFoldDB" id="A0A3D8RLY7"/>
<feature type="region of interest" description="Disordered" evidence="3">
    <location>
        <begin position="609"/>
        <end position="642"/>
    </location>
</feature>
<organism evidence="5 6">
    <name type="scientific">Coleophoma cylindrospora</name>
    <dbReference type="NCBI Taxonomy" id="1849047"/>
    <lineage>
        <taxon>Eukaryota</taxon>
        <taxon>Fungi</taxon>
        <taxon>Dikarya</taxon>
        <taxon>Ascomycota</taxon>
        <taxon>Pezizomycotina</taxon>
        <taxon>Leotiomycetes</taxon>
        <taxon>Helotiales</taxon>
        <taxon>Dermateaceae</taxon>
        <taxon>Coleophoma</taxon>
    </lineage>
</organism>
<dbReference type="CDD" id="cd12148">
    <property type="entry name" value="fungal_TF_MHR"/>
    <property type="match status" value="1"/>
</dbReference>
<keyword evidence="1" id="KW-0479">Metal-binding</keyword>
<dbReference type="Proteomes" id="UP000256645">
    <property type="component" value="Unassembled WGS sequence"/>
</dbReference>
<feature type="region of interest" description="Disordered" evidence="3">
    <location>
        <begin position="65"/>
        <end position="93"/>
    </location>
</feature>
<dbReference type="GO" id="GO:0008270">
    <property type="term" value="F:zinc ion binding"/>
    <property type="evidence" value="ECO:0007669"/>
    <property type="project" value="InterPro"/>
</dbReference>
<keyword evidence="2" id="KW-0539">Nucleus</keyword>
<feature type="domain" description="Zn(2)-C6 fungal-type" evidence="4">
    <location>
        <begin position="29"/>
        <end position="60"/>
    </location>
</feature>
<dbReference type="SMART" id="SM00066">
    <property type="entry name" value="GAL4"/>
    <property type="match status" value="1"/>
</dbReference>
<keyword evidence="6" id="KW-1185">Reference proteome</keyword>
<dbReference type="SUPFAM" id="SSF57701">
    <property type="entry name" value="Zn2/Cys6 DNA-binding domain"/>
    <property type="match status" value="1"/>
</dbReference>
<gene>
    <name evidence="5" type="ORF">BP6252_06088</name>
</gene>
<dbReference type="STRING" id="1849047.A0A3D8RLY7"/>
<feature type="region of interest" description="Disordered" evidence="3">
    <location>
        <begin position="134"/>
        <end position="161"/>
    </location>
</feature>